<dbReference type="RefSeq" id="WP_052733795.1">
    <property type="nucleotide sequence ID" value="NZ_BBWU01000021.1"/>
</dbReference>
<evidence type="ECO:0000256" key="3">
    <source>
        <dbReference type="ARBA" id="ARBA00023237"/>
    </source>
</evidence>
<feature type="signal peptide" evidence="4">
    <location>
        <begin position="1"/>
        <end position="17"/>
    </location>
</feature>
<dbReference type="InterPro" id="IPR051544">
    <property type="entry name" value="TPS_OM_transporter"/>
</dbReference>
<evidence type="ECO:0008006" key="9">
    <source>
        <dbReference type="Google" id="ProtNLM"/>
    </source>
</evidence>
<dbReference type="Gene3D" id="2.40.160.50">
    <property type="entry name" value="membrane protein fhac: a member of the omp85/tpsb transporter family"/>
    <property type="match status" value="1"/>
</dbReference>
<dbReference type="Proteomes" id="UP000033202">
    <property type="component" value="Unassembled WGS sequence"/>
</dbReference>
<sequence length="548" mass="57733">MVTLRAGFILLTAGGLAAPGAAQVILDRADPAVIERDLRRAEDAPSLPARPQPRTEAENTGYAAVSVTAGAIIVESSVFSNDVFAPIVAPYLGRTLGADELRELLSQVAAVARGRGYLFATASIEPQAVTAGVLRITLDEGRVDAVRSLGKPNAKVDGILRQLVGKGPIRRADFERTLLLAGDVAGVRVADARYVRQDGFGILLVTLTEDRSAFVVQVDNRGTDIVGPVRATALASLRDVAGEGDEVSLLVANTPFDPSELVFAQLRYAAPLDDRGNLLWSSVAFGHVRPGASLSSFDVKGDSVSLATGVTHPLIRSRGTSLWGTIEFRGLWLDQDILGVPVRRDRVVTLSAQLEGATRLGGGILRGNGAIVAGLPFREVTRQGDPLASRGDGDARFGRLELYGDWTRDLAPDVSIRLAGTGQVATRPLLASQELGIGGPLFGRAYDYSERNGENGVAGAVEVRLDVPGAAMGPIQRVQLYSFADAGYVDNARRGLGGGDLYSAGGGLRFGIGRNLNGEAELAAPIGADRLSTGNRNPRLSFRVSASW</sequence>
<keyword evidence="3" id="KW-0998">Cell outer membrane</keyword>
<feature type="domain" description="Polypeptide-transport-associated ShlB-type" evidence="6">
    <location>
        <begin position="76"/>
        <end position="141"/>
    </location>
</feature>
<dbReference type="Pfam" id="PF03865">
    <property type="entry name" value="ShlB"/>
    <property type="match status" value="1"/>
</dbReference>
<dbReference type="PANTHER" id="PTHR34597">
    <property type="entry name" value="SLR1661 PROTEIN"/>
    <property type="match status" value="1"/>
</dbReference>
<gene>
    <name evidence="7" type="ORF">SCH01S_21_01140</name>
</gene>
<proteinExistence type="predicted"/>
<feature type="domain" description="Haemolysin activator HlyB C-terminal" evidence="5">
    <location>
        <begin position="208"/>
        <end position="509"/>
    </location>
</feature>
<evidence type="ECO:0000256" key="4">
    <source>
        <dbReference type="SAM" id="SignalP"/>
    </source>
</evidence>
<keyword evidence="1" id="KW-0472">Membrane</keyword>
<dbReference type="GO" id="GO:0098046">
    <property type="term" value="C:type V protein secretion system complex"/>
    <property type="evidence" value="ECO:0007669"/>
    <property type="project" value="TreeGrafter"/>
</dbReference>
<dbReference type="Gene3D" id="3.10.20.310">
    <property type="entry name" value="membrane protein fhac"/>
    <property type="match status" value="1"/>
</dbReference>
<accession>A0A0E9MMD6</accession>
<dbReference type="AlphaFoldDB" id="A0A0E9MMD6"/>
<dbReference type="InterPro" id="IPR005565">
    <property type="entry name" value="Hemolysn_activator_HlyB_C"/>
</dbReference>
<dbReference type="GO" id="GO:0008320">
    <property type="term" value="F:protein transmembrane transporter activity"/>
    <property type="evidence" value="ECO:0007669"/>
    <property type="project" value="TreeGrafter"/>
</dbReference>
<evidence type="ECO:0000256" key="1">
    <source>
        <dbReference type="ARBA" id="ARBA00022452"/>
    </source>
</evidence>
<dbReference type="Pfam" id="PF08479">
    <property type="entry name" value="POTRA_2"/>
    <property type="match status" value="1"/>
</dbReference>
<keyword evidence="2" id="KW-0812">Transmembrane</keyword>
<dbReference type="GO" id="GO:0046819">
    <property type="term" value="P:protein secretion by the type V secretion system"/>
    <property type="evidence" value="ECO:0007669"/>
    <property type="project" value="TreeGrafter"/>
</dbReference>
<dbReference type="STRING" id="1219043.SCH01S_21_01140"/>
<name>A0A0E9MMD6_9SPHN</name>
<dbReference type="PANTHER" id="PTHR34597:SF6">
    <property type="entry name" value="BLR6126 PROTEIN"/>
    <property type="match status" value="1"/>
</dbReference>
<evidence type="ECO:0000259" key="6">
    <source>
        <dbReference type="Pfam" id="PF08479"/>
    </source>
</evidence>
<protein>
    <recommendedName>
        <fullName evidence="9">Hemolysin activation/secretion protein</fullName>
    </recommendedName>
</protein>
<evidence type="ECO:0000259" key="5">
    <source>
        <dbReference type="Pfam" id="PF03865"/>
    </source>
</evidence>
<comment type="caution">
    <text evidence="7">The sequence shown here is derived from an EMBL/GenBank/DDBJ whole genome shotgun (WGS) entry which is preliminary data.</text>
</comment>
<feature type="chain" id="PRO_5002429179" description="Hemolysin activation/secretion protein" evidence="4">
    <location>
        <begin position="18"/>
        <end position="548"/>
    </location>
</feature>
<keyword evidence="4" id="KW-0732">Signal</keyword>
<evidence type="ECO:0000256" key="2">
    <source>
        <dbReference type="ARBA" id="ARBA00022692"/>
    </source>
</evidence>
<evidence type="ECO:0000313" key="8">
    <source>
        <dbReference type="Proteomes" id="UP000033202"/>
    </source>
</evidence>
<keyword evidence="1" id="KW-1134">Transmembrane beta strand</keyword>
<evidence type="ECO:0000313" key="7">
    <source>
        <dbReference type="EMBL" id="GAO38927.1"/>
    </source>
</evidence>
<dbReference type="EMBL" id="BBWU01000021">
    <property type="protein sequence ID" value="GAO38927.1"/>
    <property type="molecule type" value="Genomic_DNA"/>
</dbReference>
<organism evidence="7 8">
    <name type="scientific">Sphingomonas changbaiensis NBRC 104936</name>
    <dbReference type="NCBI Taxonomy" id="1219043"/>
    <lineage>
        <taxon>Bacteria</taxon>
        <taxon>Pseudomonadati</taxon>
        <taxon>Pseudomonadota</taxon>
        <taxon>Alphaproteobacteria</taxon>
        <taxon>Sphingomonadales</taxon>
        <taxon>Sphingomonadaceae</taxon>
        <taxon>Sphingomonas</taxon>
    </lineage>
</organism>
<dbReference type="InterPro" id="IPR013686">
    <property type="entry name" value="Polypept-transport_assoc_ShlB"/>
</dbReference>
<reference evidence="7 8" key="1">
    <citation type="submission" date="2015-04" db="EMBL/GenBank/DDBJ databases">
        <title>Whole genome shotgun sequence of Sphingomonas changbaiensis NBRC 104936.</title>
        <authorList>
            <person name="Katano-Makiyama Y."/>
            <person name="Hosoyama A."/>
            <person name="Hashimoto M."/>
            <person name="Noguchi M."/>
            <person name="Tsuchikane K."/>
            <person name="Ohji S."/>
            <person name="Yamazoe A."/>
            <person name="Ichikawa N."/>
            <person name="Kimura A."/>
            <person name="Fujita N."/>
        </authorList>
    </citation>
    <scope>NUCLEOTIDE SEQUENCE [LARGE SCALE GENOMIC DNA]</scope>
    <source>
        <strain evidence="7 8">NBRC 104936</strain>
    </source>
</reference>
<keyword evidence="8" id="KW-1185">Reference proteome</keyword>